<organism evidence="4 5">
    <name type="scientific">Exocentrus adspersus</name>
    <dbReference type="NCBI Taxonomy" id="1586481"/>
    <lineage>
        <taxon>Eukaryota</taxon>
        <taxon>Metazoa</taxon>
        <taxon>Ecdysozoa</taxon>
        <taxon>Arthropoda</taxon>
        <taxon>Hexapoda</taxon>
        <taxon>Insecta</taxon>
        <taxon>Pterygota</taxon>
        <taxon>Neoptera</taxon>
        <taxon>Endopterygota</taxon>
        <taxon>Coleoptera</taxon>
        <taxon>Polyphaga</taxon>
        <taxon>Cucujiformia</taxon>
        <taxon>Chrysomeloidea</taxon>
        <taxon>Cerambycidae</taxon>
        <taxon>Lamiinae</taxon>
        <taxon>Acanthocinini</taxon>
        <taxon>Exocentrus</taxon>
    </lineage>
</organism>
<reference evidence="4 5" key="1">
    <citation type="journal article" date="2023" name="Insect Mol. Biol.">
        <title>Genome sequencing provides insights into the evolution of gene families encoding plant cell wall-degrading enzymes in longhorned beetles.</title>
        <authorList>
            <person name="Shin N.R."/>
            <person name="Okamura Y."/>
            <person name="Kirsch R."/>
            <person name="Pauchet Y."/>
        </authorList>
    </citation>
    <scope>NUCLEOTIDE SEQUENCE [LARGE SCALE GENOMIC DNA]</scope>
    <source>
        <strain evidence="4">EAD_L_NR</strain>
    </source>
</reference>
<evidence type="ECO:0000256" key="1">
    <source>
        <dbReference type="PROSITE-ProRule" id="PRU00047"/>
    </source>
</evidence>
<comment type="caution">
    <text evidence="4">The sequence shown here is derived from an EMBL/GenBank/DDBJ whole genome shotgun (WGS) entry which is preliminary data.</text>
</comment>
<feature type="region of interest" description="Disordered" evidence="2">
    <location>
        <begin position="1"/>
        <end position="37"/>
    </location>
</feature>
<dbReference type="EMBL" id="JANEYG010000106">
    <property type="protein sequence ID" value="KAJ8912980.1"/>
    <property type="molecule type" value="Genomic_DNA"/>
</dbReference>
<keyword evidence="1" id="KW-0479">Metal-binding</keyword>
<feature type="compositionally biased region" description="Basic and acidic residues" evidence="2">
    <location>
        <begin position="214"/>
        <end position="237"/>
    </location>
</feature>
<dbReference type="InterPro" id="IPR044730">
    <property type="entry name" value="RNase_H-like_dom_plant"/>
</dbReference>
<feature type="region of interest" description="Disordered" evidence="2">
    <location>
        <begin position="330"/>
        <end position="363"/>
    </location>
</feature>
<dbReference type="CDD" id="cd06222">
    <property type="entry name" value="RNase_H_like"/>
    <property type="match status" value="1"/>
</dbReference>
<dbReference type="PROSITE" id="PS50158">
    <property type="entry name" value="ZF_CCHC"/>
    <property type="match status" value="1"/>
</dbReference>
<protein>
    <recommendedName>
        <fullName evidence="3">CCHC-type domain-containing protein</fullName>
    </recommendedName>
</protein>
<dbReference type="InterPro" id="IPR001878">
    <property type="entry name" value="Znf_CCHC"/>
</dbReference>
<evidence type="ECO:0000313" key="5">
    <source>
        <dbReference type="Proteomes" id="UP001159042"/>
    </source>
</evidence>
<proteinExistence type="predicted"/>
<dbReference type="GO" id="GO:0008270">
    <property type="term" value="F:zinc ion binding"/>
    <property type="evidence" value="ECO:0007669"/>
    <property type="project" value="UniProtKB-KW"/>
</dbReference>
<dbReference type="InterPro" id="IPR012337">
    <property type="entry name" value="RNaseH-like_sf"/>
</dbReference>
<dbReference type="Gene3D" id="3.30.420.10">
    <property type="entry name" value="Ribonuclease H-like superfamily/Ribonuclease H"/>
    <property type="match status" value="1"/>
</dbReference>
<evidence type="ECO:0000313" key="4">
    <source>
        <dbReference type="EMBL" id="KAJ8912980.1"/>
    </source>
</evidence>
<keyword evidence="1" id="KW-0862">Zinc</keyword>
<accession>A0AAV8VG68</accession>
<keyword evidence="5" id="KW-1185">Reference proteome</keyword>
<feature type="region of interest" description="Disordered" evidence="2">
    <location>
        <begin position="672"/>
        <end position="701"/>
    </location>
</feature>
<evidence type="ECO:0000259" key="3">
    <source>
        <dbReference type="PROSITE" id="PS50158"/>
    </source>
</evidence>
<dbReference type="SUPFAM" id="SSF53098">
    <property type="entry name" value="Ribonuclease H-like"/>
    <property type="match status" value="1"/>
</dbReference>
<dbReference type="InterPro" id="IPR036397">
    <property type="entry name" value="RNaseH_sf"/>
</dbReference>
<dbReference type="GO" id="GO:0003676">
    <property type="term" value="F:nucleic acid binding"/>
    <property type="evidence" value="ECO:0007669"/>
    <property type="project" value="InterPro"/>
</dbReference>
<dbReference type="Proteomes" id="UP001159042">
    <property type="component" value="Unassembled WGS sequence"/>
</dbReference>
<dbReference type="InterPro" id="IPR036691">
    <property type="entry name" value="Endo/exonu/phosph_ase_sf"/>
</dbReference>
<name>A0AAV8VG68_9CUCU</name>
<keyword evidence="1" id="KW-0863">Zinc-finger</keyword>
<feature type="compositionally biased region" description="Basic and acidic residues" evidence="2">
    <location>
        <begin position="545"/>
        <end position="597"/>
    </location>
</feature>
<feature type="domain" description="CCHC-type" evidence="3">
    <location>
        <begin position="907"/>
        <end position="922"/>
    </location>
</feature>
<feature type="compositionally biased region" description="Basic residues" evidence="2">
    <location>
        <begin position="338"/>
        <end position="362"/>
    </location>
</feature>
<feature type="region of interest" description="Disordered" evidence="2">
    <location>
        <begin position="504"/>
        <end position="597"/>
    </location>
</feature>
<dbReference type="Gene3D" id="3.60.10.10">
    <property type="entry name" value="Endonuclease/exonuclease/phosphatase"/>
    <property type="match status" value="1"/>
</dbReference>
<gene>
    <name evidence="4" type="ORF">NQ315_000037</name>
</gene>
<feature type="region of interest" description="Disordered" evidence="2">
    <location>
        <begin position="206"/>
        <end position="243"/>
    </location>
</feature>
<feature type="compositionally biased region" description="Basic and acidic residues" evidence="2">
    <location>
        <begin position="672"/>
        <end position="688"/>
    </location>
</feature>
<sequence length="1462" mass="168229">MPDRQALNDGNAVGRGLPRNPPTPEQAVGNPIEGVARAPSPADLPGFDLLYPVEGIIDCQPCRAGGGASAFLTAKEMVKHLVTAHPQAEYAFVCRVCGRKFPGLKNVQCHLPKCKGPPQPEVGEYRCSHCDNRVFGSQRGLSQHEVKAHPVQRNLARMDAQEPKKAKNREGKEWTEEEVNTLRELEIRFEGARNINVLLEPFFPGKTNKQISSKRSDLQRRERRRGQTEQEHARRIEEEDPRGVAPDLTEIYTPVANVPSADEDDDEAWRRALAASAVRTFHKQRRGLGKFEEVGCRLETIAAQIRLYPNYAADTHGDIQSCVDDLTSMLVKSQADRPRRKGRKGKKSGGKRRNNRNARRRTNSALAQNLARHNMKELGNIVAENRLEDLEQQRSQAPPKAQIEELYAALWGWRINLRTTGAERKQVVGNCQSAVNLTGVNKSDKRVTGVKLTAVTKNPPDENSLALTGVSFDSCQKVRRAKTARKQLWVDIMSTSEECYYSEEEQQQQQRSSIQNRMEVETGRTIRKRHKGETELSQDMEEDSDTRNAKMLKMESEKMLEEAKKRRDRQEMEKAKEKKNKEKERKEEVDKESKEDSYPEMVVVIQRELRKILEISSKENNGKIAITKADQVVLKEKAYNIQELLVTTTIKYMAMMRELDIAKGKIEVLEEQKKRNKGAKREKEREMESSDEEEFFKENRRRRTRTFAQAASGGKEKKGVGNRVVLTGGEGWKTPPRHGVSEGALVVSSKEEESATRLAQQLAVKIRSKDINGPPPVVRIIMDGKLVIVPKDNEQKLKLEENLKKVRGVEFVERKSGDPLIMISGVEKGMGDEELVGKLIRQNEQNFENSNAEDVKIIRRTTCRNPWKENIILRTKLENFKNIVKRGKIELDCQLHFVEEYLGLPICYRCCRFGHVAKYCKEKMVCYKCTGEHDGKGCQSDTRTCANCFRMFGKKESHEARNAACPALVQALEKSRRNINYENGPADPPSFFSNRGMGWPDLTLTKNATIRDREVEVDEETLSDHRYVTYYAELGGTRRPNGDRWRYETKDADWAKFERVLNERRFLLDQENQNLNVKGEILQSVVEQASREVFRRKRRGRRERNEWWSEDLNRMKRVVNRERREFQQARGGDRDDLRRRYIGIRNEYKKLIKQTKLRHLDRELESMGTRVWEICRRWVKGGRGEVQARVRYEVRSRWKNETRTVRPTDRPHPSLRGAEIVLREDGLTVWTDATVTGNGEKAGAWLIMDGERRVELSGKIVRGEISSNEMEGWAIWQGILEGINKIIQGRNFSDILICTDSEQVVQQVRDYCTRWWTINGIQREIISALGQGIRIRVEWRSRREGNIKIVHRECKRLVREGGAEVIVEGVGKGFVRRWRKDREMEEWQRLWTEGGTGRWLFELWPQVNRQGCAPSAELTQVSTGHGPFKAYLRRFRLGEEEDDECECGGSSEDVRHAGWVGG</sequence>
<evidence type="ECO:0000256" key="2">
    <source>
        <dbReference type="SAM" id="MobiDB-lite"/>
    </source>
</evidence>